<feature type="region of interest" description="Disordered" evidence="1">
    <location>
        <begin position="106"/>
        <end position="140"/>
    </location>
</feature>
<name>A0ABP1H7K6_9EUKA</name>
<feature type="compositionally biased region" description="Polar residues" evidence="1">
    <location>
        <begin position="131"/>
        <end position="140"/>
    </location>
</feature>
<proteinExistence type="predicted"/>
<comment type="caution">
    <text evidence="2">The sequence shown here is derived from an EMBL/GenBank/DDBJ whole genome shotgun (WGS) entry which is preliminary data.</text>
</comment>
<dbReference type="EMBL" id="CAXDID020000019">
    <property type="protein sequence ID" value="CAL5985474.1"/>
    <property type="molecule type" value="Genomic_DNA"/>
</dbReference>
<reference evidence="2 3" key="1">
    <citation type="submission" date="2024-07" db="EMBL/GenBank/DDBJ databases">
        <authorList>
            <person name="Akdeniz Z."/>
        </authorList>
    </citation>
    <scope>NUCLEOTIDE SEQUENCE [LARGE SCALE GENOMIC DNA]</scope>
</reference>
<keyword evidence="3" id="KW-1185">Reference proteome</keyword>
<gene>
    <name evidence="2" type="ORF">HINF_LOCUS8935</name>
</gene>
<evidence type="ECO:0000313" key="3">
    <source>
        <dbReference type="Proteomes" id="UP001642409"/>
    </source>
</evidence>
<evidence type="ECO:0000256" key="1">
    <source>
        <dbReference type="SAM" id="MobiDB-lite"/>
    </source>
</evidence>
<feature type="compositionally biased region" description="Low complexity" evidence="1">
    <location>
        <begin position="114"/>
        <end position="130"/>
    </location>
</feature>
<accession>A0ABP1H7K6</accession>
<sequence>MTQIREMCSVLQASVKKLEALHVQLSSRRFPQILIQSGEIVRTKPQKIVQSQPTVELTGLRELQAKYDELNQQQHIAPRNLSKYENKVLNQLQLLKEENLRQKKLQSIYEKKPTSTTKTTQNKQSTQCSQYNEPNFSSEPETLNKQIVSEQIRFKTLLVQSLSELKSQYELLKQTLSNSQIGDEKLEKLGIVCFQIQQQMIKLIQSQKTVKRRKGDVMHSSIYKQYGAEKYDGNAIYEVEEFFEENEEGE</sequence>
<organism evidence="2 3">
    <name type="scientific">Hexamita inflata</name>
    <dbReference type="NCBI Taxonomy" id="28002"/>
    <lineage>
        <taxon>Eukaryota</taxon>
        <taxon>Metamonada</taxon>
        <taxon>Diplomonadida</taxon>
        <taxon>Hexamitidae</taxon>
        <taxon>Hexamitinae</taxon>
        <taxon>Hexamita</taxon>
    </lineage>
</organism>
<evidence type="ECO:0000313" key="2">
    <source>
        <dbReference type="EMBL" id="CAL5985474.1"/>
    </source>
</evidence>
<protein>
    <submittedName>
        <fullName evidence="2">Hypothetical_protein</fullName>
    </submittedName>
</protein>
<dbReference type="Proteomes" id="UP001642409">
    <property type="component" value="Unassembled WGS sequence"/>
</dbReference>